<comment type="caution">
    <text evidence="1">The sequence shown here is derived from an EMBL/GenBank/DDBJ whole genome shotgun (WGS) entry which is preliminary data.</text>
</comment>
<evidence type="ECO:0000313" key="1">
    <source>
        <dbReference type="EMBL" id="GEZ67039.1"/>
    </source>
</evidence>
<sequence length="292" mass="32741">MVFRLVDGNSFDCPPDSYHPSHPTYETYSGDSCGNDSHFGYDCSPQFPLNYELEPGYIQNYNSYPHDSPSFPQQYPCCEDCGKQLKEEQAAKAQNWKLPVCYDDDDDEESSNSLEDNIISELPPYSVVTPSEPVDSLSMGDEHLNTIPATESDEFIKSSVEKLVPNPSEFEGENECDVPAGFTTFSNFVGELTLLKSIPSGIDETDCHPEKETRFAKRLLYDNSSPCPPEEIVFDNSNADIESFSPSHIPVEDIDSHMEEIDLPFTLDDPMPPGIEDDDYDSGRDILILEEL</sequence>
<dbReference type="AlphaFoldDB" id="A0A699ILI1"/>
<name>A0A699ILI1_TANCI</name>
<reference evidence="1" key="1">
    <citation type="journal article" date="2019" name="Sci. Rep.">
        <title>Draft genome of Tanacetum cinerariifolium, the natural source of mosquito coil.</title>
        <authorList>
            <person name="Yamashiro T."/>
            <person name="Shiraishi A."/>
            <person name="Satake H."/>
            <person name="Nakayama K."/>
        </authorList>
    </citation>
    <scope>NUCLEOTIDE SEQUENCE</scope>
</reference>
<organism evidence="1">
    <name type="scientific">Tanacetum cinerariifolium</name>
    <name type="common">Dalmatian daisy</name>
    <name type="synonym">Chrysanthemum cinerariifolium</name>
    <dbReference type="NCBI Taxonomy" id="118510"/>
    <lineage>
        <taxon>Eukaryota</taxon>
        <taxon>Viridiplantae</taxon>
        <taxon>Streptophyta</taxon>
        <taxon>Embryophyta</taxon>
        <taxon>Tracheophyta</taxon>
        <taxon>Spermatophyta</taxon>
        <taxon>Magnoliopsida</taxon>
        <taxon>eudicotyledons</taxon>
        <taxon>Gunneridae</taxon>
        <taxon>Pentapetalae</taxon>
        <taxon>asterids</taxon>
        <taxon>campanulids</taxon>
        <taxon>Asterales</taxon>
        <taxon>Asteraceae</taxon>
        <taxon>Asteroideae</taxon>
        <taxon>Anthemideae</taxon>
        <taxon>Anthemidinae</taxon>
        <taxon>Tanacetum</taxon>
    </lineage>
</organism>
<feature type="non-terminal residue" evidence="1">
    <location>
        <position position="292"/>
    </location>
</feature>
<dbReference type="EMBL" id="BKCJ010307986">
    <property type="protein sequence ID" value="GEZ67039.1"/>
    <property type="molecule type" value="Genomic_DNA"/>
</dbReference>
<accession>A0A699ILI1</accession>
<protein>
    <submittedName>
        <fullName evidence="1">Uncharacterized protein</fullName>
    </submittedName>
</protein>
<proteinExistence type="predicted"/>
<gene>
    <name evidence="1" type="ORF">Tci_539012</name>
</gene>